<keyword evidence="2" id="KW-0808">Transferase</keyword>
<keyword evidence="2" id="KW-0012">Acyltransferase</keyword>
<organism evidence="2 3">
    <name type="scientific">Lineolata rhizophorae</name>
    <dbReference type="NCBI Taxonomy" id="578093"/>
    <lineage>
        <taxon>Eukaryota</taxon>
        <taxon>Fungi</taxon>
        <taxon>Dikarya</taxon>
        <taxon>Ascomycota</taxon>
        <taxon>Pezizomycotina</taxon>
        <taxon>Dothideomycetes</taxon>
        <taxon>Dothideomycetes incertae sedis</taxon>
        <taxon>Lineolatales</taxon>
        <taxon>Lineolataceae</taxon>
        <taxon>Lineolata</taxon>
    </lineage>
</organism>
<dbReference type="Gene3D" id="3.40.630.30">
    <property type="match status" value="1"/>
</dbReference>
<evidence type="ECO:0000313" key="2">
    <source>
        <dbReference type="EMBL" id="KAF2454293.1"/>
    </source>
</evidence>
<name>A0A6A6NSP9_9PEZI</name>
<dbReference type="PROSITE" id="PS51186">
    <property type="entry name" value="GNAT"/>
    <property type="match status" value="1"/>
</dbReference>
<protein>
    <submittedName>
        <fullName evidence="2">Acyl-CoA N-acyltransferase</fullName>
    </submittedName>
</protein>
<dbReference type="AlphaFoldDB" id="A0A6A6NSP9"/>
<dbReference type="InterPro" id="IPR052523">
    <property type="entry name" value="Trichothecene_AcTrans"/>
</dbReference>
<dbReference type="InterPro" id="IPR000182">
    <property type="entry name" value="GNAT_dom"/>
</dbReference>
<dbReference type="GO" id="GO:0016747">
    <property type="term" value="F:acyltransferase activity, transferring groups other than amino-acyl groups"/>
    <property type="evidence" value="ECO:0007669"/>
    <property type="project" value="InterPro"/>
</dbReference>
<evidence type="ECO:0000259" key="1">
    <source>
        <dbReference type="PROSITE" id="PS51186"/>
    </source>
</evidence>
<gene>
    <name evidence="2" type="ORF">BDY21DRAFT_108889</name>
</gene>
<proteinExistence type="predicted"/>
<dbReference type="Proteomes" id="UP000799766">
    <property type="component" value="Unassembled WGS sequence"/>
</dbReference>
<feature type="domain" description="N-acetyltransferase" evidence="1">
    <location>
        <begin position="59"/>
        <end position="211"/>
    </location>
</feature>
<dbReference type="OrthoDB" id="2115692at2759"/>
<dbReference type="CDD" id="cd04301">
    <property type="entry name" value="NAT_SF"/>
    <property type="match status" value="1"/>
</dbReference>
<accession>A0A6A6NSP9</accession>
<dbReference type="Pfam" id="PF00583">
    <property type="entry name" value="Acetyltransf_1"/>
    <property type="match status" value="1"/>
</dbReference>
<evidence type="ECO:0000313" key="3">
    <source>
        <dbReference type="Proteomes" id="UP000799766"/>
    </source>
</evidence>
<dbReference type="InterPro" id="IPR016181">
    <property type="entry name" value="Acyl_CoA_acyltransferase"/>
</dbReference>
<dbReference type="SUPFAM" id="SSF55729">
    <property type="entry name" value="Acyl-CoA N-acyltransferases (Nat)"/>
    <property type="match status" value="1"/>
</dbReference>
<sequence length="234" mass="25672">MPLVVQPLAFDDIPKYNSLFHDAFFDTPIGSIVHRAPPSAASREAQIKKTAKQFHNPHTRFWKAVDADTGEIAAAAKWSFYTEDRAQAEVDEDTQVPAPGPESNEEGHMAFFGHIAQSQREFLGTKKHALLHVLMTHPRHRKRGAGSILLREGLAEADRLGLESYVAASEDGLPLYAKHGFEAVKAVTFDLAKYGSVEGTSTNTIMIRPARAKEGVESTVEAFVSSKTISEPMS</sequence>
<dbReference type="PANTHER" id="PTHR42791">
    <property type="entry name" value="GNAT FAMILY ACETYLTRANSFERASE"/>
    <property type="match status" value="1"/>
</dbReference>
<dbReference type="EMBL" id="MU001692">
    <property type="protein sequence ID" value="KAF2454293.1"/>
    <property type="molecule type" value="Genomic_DNA"/>
</dbReference>
<dbReference type="PANTHER" id="PTHR42791:SF14">
    <property type="entry name" value="N-ACETYLTRANSFERASE DOMAIN-CONTAINING PROTEIN"/>
    <property type="match status" value="1"/>
</dbReference>
<reference evidence="2" key="1">
    <citation type="journal article" date="2020" name="Stud. Mycol.">
        <title>101 Dothideomycetes genomes: a test case for predicting lifestyles and emergence of pathogens.</title>
        <authorList>
            <person name="Haridas S."/>
            <person name="Albert R."/>
            <person name="Binder M."/>
            <person name="Bloem J."/>
            <person name="Labutti K."/>
            <person name="Salamov A."/>
            <person name="Andreopoulos B."/>
            <person name="Baker S."/>
            <person name="Barry K."/>
            <person name="Bills G."/>
            <person name="Bluhm B."/>
            <person name="Cannon C."/>
            <person name="Castanera R."/>
            <person name="Culley D."/>
            <person name="Daum C."/>
            <person name="Ezra D."/>
            <person name="Gonzalez J."/>
            <person name="Henrissat B."/>
            <person name="Kuo A."/>
            <person name="Liang C."/>
            <person name="Lipzen A."/>
            <person name="Lutzoni F."/>
            <person name="Magnuson J."/>
            <person name="Mondo S."/>
            <person name="Nolan M."/>
            <person name="Ohm R."/>
            <person name="Pangilinan J."/>
            <person name="Park H.-J."/>
            <person name="Ramirez L."/>
            <person name="Alfaro M."/>
            <person name="Sun H."/>
            <person name="Tritt A."/>
            <person name="Yoshinaga Y."/>
            <person name="Zwiers L.-H."/>
            <person name="Turgeon B."/>
            <person name="Goodwin S."/>
            <person name="Spatafora J."/>
            <person name="Crous P."/>
            <person name="Grigoriev I."/>
        </authorList>
    </citation>
    <scope>NUCLEOTIDE SEQUENCE</scope>
    <source>
        <strain evidence="2">ATCC 16933</strain>
    </source>
</reference>
<keyword evidence="3" id="KW-1185">Reference proteome</keyword>